<accession>F4PLX4</accession>
<dbReference type="KEGG" id="dfa:DFA_05661"/>
<dbReference type="Gene3D" id="1.25.10.10">
    <property type="entry name" value="Leucine-rich Repeat Variant"/>
    <property type="match status" value="1"/>
</dbReference>
<dbReference type="RefSeq" id="XP_004361379.1">
    <property type="nucleotide sequence ID" value="XM_004361322.1"/>
</dbReference>
<gene>
    <name evidence="2" type="ORF">DFA_05661</name>
</gene>
<evidence type="ECO:0000313" key="3">
    <source>
        <dbReference type="Proteomes" id="UP000007797"/>
    </source>
</evidence>
<dbReference type="InterPro" id="IPR011989">
    <property type="entry name" value="ARM-like"/>
</dbReference>
<evidence type="ECO:0000313" key="2">
    <source>
        <dbReference type="EMBL" id="EGG23528.1"/>
    </source>
</evidence>
<sequence>MIASTFYIDVGKLNRIESIIKTKGKRERNSSINDLVADRYIDYLVQVLNYYLVEEVDQLINLGGGEGGATYSFQVALNCLCAISHISSSACSELVNCKIIQTLQYLLEIDSKTHQQRFTSQVIDCLLVIGESGGSYHVTKVIDYLLNRMVQEEVGSGGGGGSSPSSPSPSPPHVTSCSLKFISTLYNIEEYYYRQGGSNGAHFINVIRVVKGFLSSQHLGVRTESKRSLARLLKHYHSLTTLYNHNGIHQLSQSISTVLLANENNIFQLLCKQCTMLLDLETLDLFISIWKMNNNQIEINNNNNNSNSEIQTILIIKAIINTAMRHSSLQKMTDVNNNNYNNNNNNIGLENQSILLRCFESLGIMMESNSKHVDMLINIDRLDYQFLDQLLPTFDKMIISNASNPNLLIDYTTRQLIILQLFCHG</sequence>
<reference evidence="3" key="1">
    <citation type="journal article" date="2011" name="Genome Res.">
        <title>Phylogeny-wide analysis of social amoeba genomes highlights ancient origins for complex intercellular communication.</title>
        <authorList>
            <person name="Heidel A.J."/>
            <person name="Lawal H.M."/>
            <person name="Felder M."/>
            <person name="Schilde C."/>
            <person name="Helps N.R."/>
            <person name="Tunggal B."/>
            <person name="Rivero F."/>
            <person name="John U."/>
            <person name="Schleicher M."/>
            <person name="Eichinger L."/>
            <person name="Platzer M."/>
            <person name="Noegel A.A."/>
            <person name="Schaap P."/>
            <person name="Gloeckner G."/>
        </authorList>
    </citation>
    <scope>NUCLEOTIDE SEQUENCE [LARGE SCALE GENOMIC DNA]</scope>
    <source>
        <strain evidence="3">SH3</strain>
    </source>
</reference>
<dbReference type="GeneID" id="14875544"/>
<organism evidence="2 3">
    <name type="scientific">Cavenderia fasciculata</name>
    <name type="common">Slime mold</name>
    <name type="synonym">Dictyostelium fasciculatum</name>
    <dbReference type="NCBI Taxonomy" id="261658"/>
    <lineage>
        <taxon>Eukaryota</taxon>
        <taxon>Amoebozoa</taxon>
        <taxon>Evosea</taxon>
        <taxon>Eumycetozoa</taxon>
        <taxon>Dictyostelia</taxon>
        <taxon>Acytosteliales</taxon>
        <taxon>Cavenderiaceae</taxon>
        <taxon>Cavenderia</taxon>
    </lineage>
</organism>
<dbReference type="EMBL" id="GL883008">
    <property type="protein sequence ID" value="EGG23528.1"/>
    <property type="molecule type" value="Genomic_DNA"/>
</dbReference>
<protein>
    <recommendedName>
        <fullName evidence="4">Armadillo-like helical domain-containing protein</fullName>
    </recommendedName>
</protein>
<dbReference type="AlphaFoldDB" id="F4PLX4"/>
<evidence type="ECO:0008006" key="4">
    <source>
        <dbReference type="Google" id="ProtNLM"/>
    </source>
</evidence>
<evidence type="ECO:0000256" key="1">
    <source>
        <dbReference type="SAM" id="MobiDB-lite"/>
    </source>
</evidence>
<name>F4PLX4_CACFS</name>
<dbReference type="Proteomes" id="UP000007797">
    <property type="component" value="Unassembled WGS sequence"/>
</dbReference>
<feature type="region of interest" description="Disordered" evidence="1">
    <location>
        <begin position="155"/>
        <end position="174"/>
    </location>
</feature>
<dbReference type="InterPro" id="IPR016024">
    <property type="entry name" value="ARM-type_fold"/>
</dbReference>
<proteinExistence type="predicted"/>
<keyword evidence="3" id="KW-1185">Reference proteome</keyword>
<dbReference type="SUPFAM" id="SSF48371">
    <property type="entry name" value="ARM repeat"/>
    <property type="match status" value="1"/>
</dbReference>